<keyword evidence="2" id="KW-1185">Reference proteome</keyword>
<name>A0ABQ3SGK1_9ACTN</name>
<dbReference type="Proteomes" id="UP000613974">
    <property type="component" value="Unassembled WGS sequence"/>
</dbReference>
<accession>A0ABQ3SGK1</accession>
<gene>
    <name evidence="1" type="ORF">Snoj_11760</name>
</gene>
<sequence>MAPLGRPWWEFVPVGMPGGDAHAYAEQRRAARAVHLAQTPAAAFRRWTAGLALDGACDDPATCPHTPPPAPGPLGTAAHLAGLPDDTLPVHLRCHVRSGFGPPARRWLASP</sequence>
<proteinExistence type="predicted"/>
<dbReference type="RefSeq" id="WP_202185930.1">
    <property type="nucleotide sequence ID" value="NZ_BNEC01000003.1"/>
</dbReference>
<comment type="caution">
    <text evidence="1">The sequence shown here is derived from an EMBL/GenBank/DDBJ whole genome shotgun (WGS) entry which is preliminary data.</text>
</comment>
<evidence type="ECO:0000313" key="1">
    <source>
        <dbReference type="EMBL" id="GHI67258.1"/>
    </source>
</evidence>
<organism evidence="1 2">
    <name type="scientific">Streptomyces nojiriensis</name>
    <dbReference type="NCBI Taxonomy" id="66374"/>
    <lineage>
        <taxon>Bacteria</taxon>
        <taxon>Bacillati</taxon>
        <taxon>Actinomycetota</taxon>
        <taxon>Actinomycetes</taxon>
        <taxon>Kitasatosporales</taxon>
        <taxon>Streptomycetaceae</taxon>
        <taxon>Streptomyces</taxon>
    </lineage>
</organism>
<protein>
    <submittedName>
        <fullName evidence="1">Uncharacterized protein</fullName>
    </submittedName>
</protein>
<dbReference type="EMBL" id="BNEC01000003">
    <property type="protein sequence ID" value="GHI67258.1"/>
    <property type="molecule type" value="Genomic_DNA"/>
</dbReference>
<evidence type="ECO:0000313" key="2">
    <source>
        <dbReference type="Proteomes" id="UP000613974"/>
    </source>
</evidence>
<reference evidence="2" key="1">
    <citation type="submission" date="2023-07" db="EMBL/GenBank/DDBJ databases">
        <title>Whole genome shotgun sequence of Streptomyces nojiriensis NBRC 13794.</title>
        <authorList>
            <person name="Komaki H."/>
            <person name="Tamura T."/>
        </authorList>
    </citation>
    <scope>NUCLEOTIDE SEQUENCE [LARGE SCALE GENOMIC DNA]</scope>
    <source>
        <strain evidence="2">NBRC 13794</strain>
    </source>
</reference>